<evidence type="ECO:0000313" key="8">
    <source>
        <dbReference type="Proteomes" id="UP000545074"/>
    </source>
</evidence>
<comment type="caution">
    <text evidence="7">The sequence shown here is derived from an EMBL/GenBank/DDBJ whole genome shotgun (WGS) entry which is preliminary data.</text>
</comment>
<evidence type="ECO:0000256" key="4">
    <source>
        <dbReference type="ARBA" id="ARBA00023263"/>
    </source>
</evidence>
<keyword evidence="4" id="KW-0281">Fimbrium</keyword>
<feature type="chain" id="PRO_5030661003" evidence="5">
    <location>
        <begin position="31"/>
        <end position="358"/>
    </location>
</feature>
<dbReference type="RefSeq" id="WP_054913048.1">
    <property type="nucleotide sequence ID" value="NZ_BQIO01000014.1"/>
</dbReference>
<dbReference type="InterPro" id="IPR050263">
    <property type="entry name" value="Bact_Fimbrial_Adh_Pro"/>
</dbReference>
<dbReference type="PANTHER" id="PTHR33420">
    <property type="entry name" value="FIMBRIAL SUBUNIT ELFA-RELATED"/>
    <property type="match status" value="1"/>
</dbReference>
<comment type="similarity">
    <text evidence="2">Belongs to the fimbrial protein family.</text>
</comment>
<dbReference type="SUPFAM" id="SSF49401">
    <property type="entry name" value="Bacterial adhesins"/>
    <property type="match status" value="1"/>
</dbReference>
<evidence type="ECO:0000313" key="7">
    <source>
        <dbReference type="EMBL" id="MBA6097014.1"/>
    </source>
</evidence>
<dbReference type="InterPro" id="IPR000259">
    <property type="entry name" value="Adhesion_dom_fimbrial"/>
</dbReference>
<evidence type="ECO:0000256" key="2">
    <source>
        <dbReference type="ARBA" id="ARBA00006671"/>
    </source>
</evidence>
<reference evidence="7 8" key="1">
    <citation type="submission" date="2020-07" db="EMBL/GenBank/DDBJ databases">
        <title>Diversity of carbapenemase encoding genes among Pseudomonas putida group clinical isolates in a tertiary Brazilian hospital.</title>
        <authorList>
            <person name="Alberto-Lei F."/>
            <person name="Nodari C.S."/>
            <person name="Streling A.P."/>
            <person name="Paulino J.T."/>
            <person name="Bessa-Neto F.O."/>
            <person name="Cayo R."/>
            <person name="Gales A.C."/>
        </authorList>
    </citation>
    <scope>NUCLEOTIDE SEQUENCE [LARGE SCALE GENOMIC DNA]</scope>
    <source>
        <strain evidence="7 8">12815</strain>
    </source>
</reference>
<feature type="domain" description="Fimbrial-type adhesion" evidence="6">
    <location>
        <begin position="207"/>
        <end position="357"/>
    </location>
</feature>
<dbReference type="GO" id="GO:0009289">
    <property type="term" value="C:pilus"/>
    <property type="evidence" value="ECO:0007669"/>
    <property type="project" value="UniProtKB-SubCell"/>
</dbReference>
<dbReference type="Gene3D" id="2.60.40.3310">
    <property type="match status" value="1"/>
</dbReference>
<dbReference type="InterPro" id="IPR036937">
    <property type="entry name" value="Adhesion_dom_fimbrial_sf"/>
</dbReference>
<evidence type="ECO:0000256" key="1">
    <source>
        <dbReference type="ARBA" id="ARBA00004561"/>
    </source>
</evidence>
<evidence type="ECO:0000259" key="6">
    <source>
        <dbReference type="Pfam" id="PF00419"/>
    </source>
</evidence>
<keyword evidence="3 5" id="KW-0732">Signal</keyword>
<feature type="signal peptide" evidence="5">
    <location>
        <begin position="1"/>
        <end position="30"/>
    </location>
</feature>
<dbReference type="InterPro" id="IPR008966">
    <property type="entry name" value="Adhesion_dom_sf"/>
</dbReference>
<dbReference type="EMBL" id="JACGCX010000003">
    <property type="protein sequence ID" value="MBA6097014.1"/>
    <property type="molecule type" value="Genomic_DNA"/>
</dbReference>
<protein>
    <submittedName>
        <fullName evidence="7">Type 1 fimbrial protein</fullName>
    </submittedName>
</protein>
<dbReference type="AlphaFoldDB" id="A0A7W2KEQ1"/>
<proteinExistence type="inferred from homology"/>
<sequence>MTHPHQSALRPTALLACTLALLAMSNISNAQCNWNGSSATYMNFEHNLGSAWIARDAPVGSVIMEQPLSLLNQQGAAPLCYFDQYTPTTAVINSSVAPVPGLIARAGSGRATDILPTNIAGIGAIFEVGYPYDGSASNTFTPDDGSIHIPYKGTMVAQTAFAAPLRRFYGTLTLVKTGPIAAGPQIIDQEMFHAFIANLGKAYDFRLKGRVQQAQCSLKADPVSADPVRLGDYEVADFKTPGTTTADIPFFIRLNDCEDDSTAGKAVAFIHLTGAKGSTTEDASAGIITLDSGASATGLGIQVLHDDGRPLELEQEVAVSNLQIGETRLNLKARYIQIAPKVTPGLASGALNFTISYR</sequence>
<dbReference type="Proteomes" id="UP000545074">
    <property type="component" value="Unassembled WGS sequence"/>
</dbReference>
<dbReference type="GO" id="GO:0043709">
    <property type="term" value="P:cell adhesion involved in single-species biofilm formation"/>
    <property type="evidence" value="ECO:0007669"/>
    <property type="project" value="TreeGrafter"/>
</dbReference>
<evidence type="ECO:0000256" key="5">
    <source>
        <dbReference type="SAM" id="SignalP"/>
    </source>
</evidence>
<dbReference type="Gene3D" id="2.60.40.1090">
    <property type="entry name" value="Fimbrial-type adhesion domain"/>
    <property type="match status" value="1"/>
</dbReference>
<organism evidence="7 8">
    <name type="scientific">Pseudomonas juntendi</name>
    <dbReference type="NCBI Taxonomy" id="2666183"/>
    <lineage>
        <taxon>Bacteria</taxon>
        <taxon>Pseudomonadati</taxon>
        <taxon>Pseudomonadota</taxon>
        <taxon>Gammaproteobacteria</taxon>
        <taxon>Pseudomonadales</taxon>
        <taxon>Pseudomonadaceae</taxon>
        <taxon>Pseudomonas</taxon>
    </lineage>
</organism>
<name>A0A7W2KEQ1_9PSED</name>
<gene>
    <name evidence="7" type="ORF">H4C80_07695</name>
</gene>
<evidence type="ECO:0000256" key="3">
    <source>
        <dbReference type="ARBA" id="ARBA00022729"/>
    </source>
</evidence>
<accession>A0A7W2KEQ1</accession>
<comment type="subcellular location">
    <subcellularLocation>
        <location evidence="1">Fimbrium</location>
    </subcellularLocation>
</comment>
<dbReference type="Pfam" id="PF00419">
    <property type="entry name" value="Fimbrial"/>
    <property type="match status" value="1"/>
</dbReference>
<dbReference type="PANTHER" id="PTHR33420:SF3">
    <property type="entry name" value="FIMBRIAL SUBUNIT ELFA"/>
    <property type="match status" value="1"/>
</dbReference>